<comment type="catalytic activity">
    <reaction evidence="1">
        <text>ATP + protein L-histidine = ADP + protein N-phospho-L-histidine.</text>
        <dbReference type="EC" id="2.7.13.3"/>
    </reaction>
</comment>
<evidence type="ECO:0000313" key="11">
    <source>
        <dbReference type="Proteomes" id="UP001164459"/>
    </source>
</evidence>
<dbReference type="InterPro" id="IPR000700">
    <property type="entry name" value="PAS-assoc_C"/>
</dbReference>
<feature type="domain" description="PAS" evidence="8">
    <location>
        <begin position="248"/>
        <end position="318"/>
    </location>
</feature>
<dbReference type="InterPro" id="IPR013656">
    <property type="entry name" value="PAS_4"/>
</dbReference>
<dbReference type="PRINTS" id="PR00344">
    <property type="entry name" value="BCTRLSENSOR"/>
</dbReference>
<dbReference type="EMBL" id="CP114040">
    <property type="protein sequence ID" value="WAS97742.1"/>
    <property type="molecule type" value="Genomic_DNA"/>
</dbReference>
<evidence type="ECO:0000256" key="4">
    <source>
        <dbReference type="ARBA" id="ARBA00022679"/>
    </source>
</evidence>
<evidence type="ECO:0000259" key="9">
    <source>
        <dbReference type="PROSITE" id="PS50113"/>
    </source>
</evidence>
<dbReference type="CDD" id="cd00082">
    <property type="entry name" value="HisKA"/>
    <property type="match status" value="1"/>
</dbReference>
<dbReference type="PROSITE" id="PS50113">
    <property type="entry name" value="PAC"/>
    <property type="match status" value="1"/>
</dbReference>
<name>A0ABY7HF66_9BACT</name>
<dbReference type="CDD" id="cd00130">
    <property type="entry name" value="PAS"/>
    <property type="match status" value="1"/>
</dbReference>
<dbReference type="SUPFAM" id="SSF47384">
    <property type="entry name" value="Homodimeric domain of signal transducing histidine kinase"/>
    <property type="match status" value="1"/>
</dbReference>
<dbReference type="PROSITE" id="PS50109">
    <property type="entry name" value="HIS_KIN"/>
    <property type="match status" value="1"/>
</dbReference>
<dbReference type="Pfam" id="PF08448">
    <property type="entry name" value="PAS_4"/>
    <property type="match status" value="1"/>
</dbReference>
<evidence type="ECO:0000313" key="10">
    <source>
        <dbReference type="EMBL" id="WAS97742.1"/>
    </source>
</evidence>
<dbReference type="Pfam" id="PF00512">
    <property type="entry name" value="HisKA"/>
    <property type="match status" value="1"/>
</dbReference>
<dbReference type="SUPFAM" id="SSF55785">
    <property type="entry name" value="PYP-like sensor domain (PAS domain)"/>
    <property type="match status" value="1"/>
</dbReference>
<evidence type="ECO:0000259" key="7">
    <source>
        <dbReference type="PROSITE" id="PS50109"/>
    </source>
</evidence>
<dbReference type="InterPro" id="IPR003594">
    <property type="entry name" value="HATPase_dom"/>
</dbReference>
<dbReference type="Gene3D" id="1.10.287.130">
    <property type="match status" value="1"/>
</dbReference>
<dbReference type="InterPro" id="IPR004358">
    <property type="entry name" value="Sig_transdc_His_kin-like_C"/>
</dbReference>
<organism evidence="10 11">
    <name type="scientific">Nannocystis punicea</name>
    <dbReference type="NCBI Taxonomy" id="2995304"/>
    <lineage>
        <taxon>Bacteria</taxon>
        <taxon>Pseudomonadati</taxon>
        <taxon>Myxococcota</taxon>
        <taxon>Polyangia</taxon>
        <taxon>Nannocystales</taxon>
        <taxon>Nannocystaceae</taxon>
        <taxon>Nannocystis</taxon>
    </lineage>
</organism>
<reference evidence="10" key="1">
    <citation type="submission" date="2022-11" db="EMBL/GenBank/DDBJ databases">
        <title>Minimal conservation of predation-associated metabolite biosynthetic gene clusters underscores biosynthetic potential of Myxococcota including descriptions for ten novel species: Archangium lansinium sp. nov., Myxococcus landrumus sp. nov., Nannocystis bai.</title>
        <authorList>
            <person name="Ahearne A."/>
            <person name="Stevens C."/>
            <person name="Dowd S."/>
        </authorList>
    </citation>
    <scope>NUCLEOTIDE SEQUENCE</scope>
    <source>
        <strain evidence="10">Fl3</strain>
    </source>
</reference>
<keyword evidence="4" id="KW-0808">Transferase</keyword>
<dbReference type="InterPro" id="IPR036097">
    <property type="entry name" value="HisK_dim/P_sf"/>
</dbReference>
<evidence type="ECO:0000256" key="3">
    <source>
        <dbReference type="ARBA" id="ARBA00022553"/>
    </source>
</evidence>
<dbReference type="InterPro" id="IPR036890">
    <property type="entry name" value="HATPase_C_sf"/>
</dbReference>
<dbReference type="GO" id="GO:0005524">
    <property type="term" value="F:ATP binding"/>
    <property type="evidence" value="ECO:0007669"/>
    <property type="project" value="UniProtKB-KW"/>
</dbReference>
<dbReference type="PANTHER" id="PTHR43047">
    <property type="entry name" value="TWO-COMPONENT HISTIDINE PROTEIN KINASE"/>
    <property type="match status" value="1"/>
</dbReference>
<dbReference type="PROSITE" id="PS50112">
    <property type="entry name" value="PAS"/>
    <property type="match status" value="1"/>
</dbReference>
<feature type="domain" description="PAC" evidence="9">
    <location>
        <begin position="321"/>
        <end position="371"/>
    </location>
</feature>
<dbReference type="InterPro" id="IPR000014">
    <property type="entry name" value="PAS"/>
</dbReference>
<dbReference type="InterPro" id="IPR004096">
    <property type="entry name" value="V4R"/>
</dbReference>
<dbReference type="SUPFAM" id="SSF55874">
    <property type="entry name" value="ATPase domain of HSP90 chaperone/DNA topoisomerase II/histidine kinase"/>
    <property type="match status" value="1"/>
</dbReference>
<dbReference type="InterPro" id="IPR035965">
    <property type="entry name" value="PAS-like_dom_sf"/>
</dbReference>
<dbReference type="CDD" id="cd16922">
    <property type="entry name" value="HATPase_EvgS-ArcB-TorS-like"/>
    <property type="match status" value="1"/>
</dbReference>
<feature type="coiled-coil region" evidence="6">
    <location>
        <begin position="359"/>
        <end position="407"/>
    </location>
</feature>
<dbReference type="InterPro" id="IPR024096">
    <property type="entry name" value="NO_sig/Golgi_transp_ligand-bd"/>
</dbReference>
<dbReference type="EC" id="2.7.13.3" evidence="2"/>
<protein>
    <recommendedName>
        <fullName evidence="2">histidine kinase</fullName>
        <ecNumber evidence="2">2.7.13.3</ecNumber>
    </recommendedName>
</protein>
<dbReference type="SMART" id="SM00989">
    <property type="entry name" value="V4R"/>
    <property type="match status" value="1"/>
</dbReference>
<dbReference type="Gene3D" id="3.30.450.20">
    <property type="entry name" value="PAS domain"/>
    <property type="match status" value="1"/>
</dbReference>
<dbReference type="Pfam" id="PF02830">
    <property type="entry name" value="V4R"/>
    <property type="match status" value="1"/>
</dbReference>
<evidence type="ECO:0000259" key="8">
    <source>
        <dbReference type="PROSITE" id="PS50112"/>
    </source>
</evidence>
<feature type="domain" description="Histidine kinase" evidence="7">
    <location>
        <begin position="421"/>
        <end position="642"/>
    </location>
</feature>
<dbReference type="Gene3D" id="3.30.565.10">
    <property type="entry name" value="Histidine kinase-like ATPase, C-terminal domain"/>
    <property type="match status" value="1"/>
</dbReference>
<dbReference type="InterPro" id="IPR005467">
    <property type="entry name" value="His_kinase_dom"/>
</dbReference>
<gene>
    <name evidence="10" type="ORF">O0S08_16485</name>
</gene>
<dbReference type="SMART" id="SM00387">
    <property type="entry name" value="HATPase_c"/>
    <property type="match status" value="1"/>
</dbReference>
<keyword evidence="10" id="KW-0547">Nucleotide-binding</keyword>
<evidence type="ECO:0000256" key="1">
    <source>
        <dbReference type="ARBA" id="ARBA00000085"/>
    </source>
</evidence>
<keyword evidence="11" id="KW-1185">Reference proteome</keyword>
<dbReference type="RefSeq" id="WP_269040109.1">
    <property type="nucleotide sequence ID" value="NZ_CP114040.1"/>
</dbReference>
<dbReference type="Pfam" id="PF02518">
    <property type="entry name" value="HATPase_c"/>
    <property type="match status" value="1"/>
</dbReference>
<keyword evidence="10" id="KW-0067">ATP-binding</keyword>
<dbReference type="SMART" id="SM00388">
    <property type="entry name" value="HisKA"/>
    <property type="match status" value="1"/>
</dbReference>
<keyword evidence="3" id="KW-0597">Phosphoprotein</keyword>
<dbReference type="Gene3D" id="3.30.1380.20">
    <property type="entry name" value="Trafficking protein particle complex subunit 3"/>
    <property type="match status" value="1"/>
</dbReference>
<proteinExistence type="predicted"/>
<dbReference type="NCBIfam" id="TIGR00229">
    <property type="entry name" value="sensory_box"/>
    <property type="match status" value="1"/>
</dbReference>
<accession>A0ABY7HF66</accession>
<dbReference type="SMART" id="SM00091">
    <property type="entry name" value="PAS"/>
    <property type="match status" value="1"/>
</dbReference>
<evidence type="ECO:0000256" key="2">
    <source>
        <dbReference type="ARBA" id="ARBA00012438"/>
    </source>
</evidence>
<dbReference type="InterPro" id="IPR003661">
    <property type="entry name" value="HisK_dim/P_dom"/>
</dbReference>
<dbReference type="Proteomes" id="UP001164459">
    <property type="component" value="Chromosome"/>
</dbReference>
<sequence length="649" mass="72500">MLKTVRVPPRFEPLFEQAQEYVGRIFAERRDVPDKATIEVFGQRYMLVRARAMSVEFFEMVQRLYRDKGQDEALGVARSLLFDIAHAMGLADANDFAERMHLQDPIARLSAGPIHFSHSGWAFVDISPDSRPAPNESFYLLYDHPYSFESDSWIDAGKRTDFPVCVMNAGYSSGWCEASFGVPLVATEILCRAKGDEHCRFIMGHPSRIEGYIHDYLHGQPHLADHVTRYEIPGFFSRKQQEDELRSREEQYRGIFEAGTNALLILDEAGLVVQANPAASRLFRCSRDDLAGRRFADLLAASGGADLFPRMRAAVHEHGHFLSEGTATARDGRTYVVELRGARFRLQNRDHLLAVLTDITEQKRAQLALRQAHDELEQRVRERTAELERLNQQLHLLNSQLVSARDSAIDASRAKSAFLANMSHELRTPLNAIIGYSELLEDESGDSDRLDLGDLGKIRGAARHLLDLINDILDVSKIEAGKMELFVEDFAVDELVQEVVATIEPLARKNDNQLEIAARPGLGAVALDRTKVKQILINLLSNACKFTHRGVVGLRVSREAGVHGEQLVVAVQDTGIGIDPARLEELFQPFRQADESTTRKYGGTGLGLSISRHYAEMMHGRIEARSVPGQGSTFTVTLPIALHSVEAAE</sequence>
<evidence type="ECO:0000256" key="6">
    <source>
        <dbReference type="SAM" id="Coils"/>
    </source>
</evidence>
<dbReference type="SUPFAM" id="SSF111126">
    <property type="entry name" value="Ligand-binding domain in the NO signalling and Golgi transport"/>
    <property type="match status" value="1"/>
</dbReference>
<keyword evidence="6" id="KW-0175">Coiled coil</keyword>
<dbReference type="PANTHER" id="PTHR43047:SF63">
    <property type="entry name" value="HISTIDINE KINASE"/>
    <property type="match status" value="1"/>
</dbReference>
<keyword evidence="5" id="KW-0418">Kinase</keyword>
<evidence type="ECO:0000256" key="5">
    <source>
        <dbReference type="ARBA" id="ARBA00022777"/>
    </source>
</evidence>